<accession>A0ACD1F9S7</accession>
<sequence>MITISQPDGTNIELTRRHDGVITISRVIAGWSVHIDLDPVIAQCLIDHVQDLLEGQYEQ</sequence>
<evidence type="ECO:0000313" key="1">
    <source>
        <dbReference type="EMBL" id="QZH63812.1"/>
    </source>
</evidence>
<organism evidence="1 2">
    <name type="scientific">Mycolicibacterium farcinogenes</name>
    <name type="common">Mycobacterium farcinogenes</name>
    <dbReference type="NCBI Taxonomy" id="1802"/>
    <lineage>
        <taxon>Bacteria</taxon>
        <taxon>Bacillati</taxon>
        <taxon>Actinomycetota</taxon>
        <taxon>Actinomycetes</taxon>
        <taxon>Mycobacteriales</taxon>
        <taxon>Mycobacteriaceae</taxon>
        <taxon>Mycolicibacterium</taxon>
    </lineage>
</organism>
<dbReference type="Proteomes" id="UP000825598">
    <property type="component" value="Chromosome"/>
</dbReference>
<reference evidence="1" key="1">
    <citation type="submission" date="2021-07" db="EMBL/GenBank/DDBJ databases">
        <title>Complete Genome Sequences of Mycobacterium farcinogenes Isolated from Clinical Specimens from Patients in Thailand.</title>
        <authorList>
            <person name="Sodsai P."/>
        </authorList>
    </citation>
    <scope>NUCLEOTIDE SEQUENCE</scope>
    <source>
        <strain evidence="1">BKK/CU-MFGFA-001</strain>
    </source>
</reference>
<dbReference type="EMBL" id="CP081673">
    <property type="protein sequence ID" value="QZH63812.1"/>
    <property type="molecule type" value="Genomic_DNA"/>
</dbReference>
<gene>
    <name evidence="1" type="ORF">K6L26_17170</name>
</gene>
<evidence type="ECO:0000313" key="2">
    <source>
        <dbReference type="Proteomes" id="UP000825598"/>
    </source>
</evidence>
<keyword evidence="2" id="KW-1185">Reference proteome</keyword>
<name>A0ACD1F9S7_MYCFR</name>
<proteinExistence type="predicted"/>
<protein>
    <submittedName>
        <fullName evidence="1">Uncharacterized protein</fullName>
    </submittedName>
</protein>